<dbReference type="Proteomes" id="UP000316639">
    <property type="component" value="Unassembled WGS sequence"/>
</dbReference>
<proteinExistence type="predicted"/>
<evidence type="ECO:0000313" key="2">
    <source>
        <dbReference type="Proteomes" id="UP000316639"/>
    </source>
</evidence>
<gene>
    <name evidence="1" type="ORF">FKR81_11020</name>
</gene>
<protein>
    <submittedName>
        <fullName evidence="1">Uncharacterized protein</fullName>
    </submittedName>
</protein>
<accession>A0A563EWM5</accession>
<dbReference type="AlphaFoldDB" id="A0A563EWM5"/>
<reference evidence="1 2" key="1">
    <citation type="submission" date="2019-07" db="EMBL/GenBank/DDBJ databases">
        <title>Lentzea xizangensis sp. nov., isolated from Qinghai-Tibetan Plateau Soils.</title>
        <authorList>
            <person name="Huang J."/>
        </authorList>
    </citation>
    <scope>NUCLEOTIDE SEQUENCE [LARGE SCALE GENOMIC DNA]</scope>
    <source>
        <strain evidence="1 2">FXJ1.1311</strain>
    </source>
</reference>
<comment type="caution">
    <text evidence="1">The sequence shown here is derived from an EMBL/GenBank/DDBJ whole genome shotgun (WGS) entry which is preliminary data.</text>
</comment>
<dbReference type="EMBL" id="VOBR01000006">
    <property type="protein sequence ID" value="TWP52106.1"/>
    <property type="molecule type" value="Genomic_DNA"/>
</dbReference>
<name>A0A563EWM5_9PSEU</name>
<organism evidence="1 2">
    <name type="scientific">Lentzea tibetensis</name>
    <dbReference type="NCBI Taxonomy" id="2591470"/>
    <lineage>
        <taxon>Bacteria</taxon>
        <taxon>Bacillati</taxon>
        <taxon>Actinomycetota</taxon>
        <taxon>Actinomycetes</taxon>
        <taxon>Pseudonocardiales</taxon>
        <taxon>Pseudonocardiaceae</taxon>
        <taxon>Lentzea</taxon>
    </lineage>
</organism>
<keyword evidence="2" id="KW-1185">Reference proteome</keyword>
<dbReference type="OrthoDB" id="1248892at2"/>
<sequence>MTFRERHVRPLPVAVAAQWQVKRYELTLDGEELSPVIRAAADTALEKTLASFTPTSGSSAAAFSILHFGEDAVWLNAYMWCHETILQCATASAPTSSPEAFTPLAEPFIGCVWELPIVEFERSSWVRNMLMIEPAPAAYLRDRRPAGLIGGP</sequence>
<evidence type="ECO:0000313" key="1">
    <source>
        <dbReference type="EMBL" id="TWP52106.1"/>
    </source>
</evidence>